<dbReference type="KEGG" id="azm:DM194_15215"/>
<keyword evidence="1" id="KW-0614">Plasmid</keyword>
<protein>
    <submittedName>
        <fullName evidence="1">Uncharacterized protein</fullName>
    </submittedName>
</protein>
<dbReference type="EMBL" id="CP029830">
    <property type="protein sequence ID" value="AWU95645.1"/>
    <property type="molecule type" value="Genomic_DNA"/>
</dbReference>
<gene>
    <name evidence="1" type="ORF">DM194_15215</name>
</gene>
<evidence type="ECO:0000313" key="2">
    <source>
        <dbReference type="Proteomes" id="UP000249605"/>
    </source>
</evidence>
<sequence>MKALPKTHVDLLRQLRPLMIAAAERRAARVAVERGDDLWALTTTEQIACGAREDFDAEIERFLGDAWKKTRLKAQRVPV</sequence>
<reference evidence="1 2" key="1">
    <citation type="submission" date="2018-06" db="EMBL/GenBank/DDBJ databases">
        <title>Complete genome sequencing of Azospirillum sp. M2T2B2.</title>
        <authorList>
            <person name="Heo J."/>
            <person name="Kim S.-J."/>
            <person name="Kwon S.-W."/>
            <person name="Anandham R."/>
        </authorList>
    </citation>
    <scope>NUCLEOTIDE SEQUENCE [LARGE SCALE GENOMIC DNA]</scope>
    <source>
        <strain evidence="1 2">M2T2B2</strain>
        <plasmid evidence="1 2">unnamed1</plasmid>
    </source>
</reference>
<name>A0A2U9S7V7_9PROT</name>
<geneLocation type="plasmid" evidence="1 2">
    <name>unnamed1</name>
</geneLocation>
<dbReference type="Proteomes" id="UP000249605">
    <property type="component" value="Plasmid unnamed1"/>
</dbReference>
<proteinExistence type="predicted"/>
<accession>A0A2U9S7V7</accession>
<dbReference type="RefSeq" id="WP_111068404.1">
    <property type="nucleotide sequence ID" value="NZ_CP029830.1"/>
</dbReference>
<evidence type="ECO:0000313" key="1">
    <source>
        <dbReference type="EMBL" id="AWU95645.1"/>
    </source>
</evidence>
<dbReference type="AlphaFoldDB" id="A0A2U9S7V7"/>
<keyword evidence="2" id="KW-1185">Reference proteome</keyword>
<organism evidence="1 2">
    <name type="scientific">Azospirillum ramasamyi</name>
    <dbReference type="NCBI Taxonomy" id="682998"/>
    <lineage>
        <taxon>Bacteria</taxon>
        <taxon>Pseudomonadati</taxon>
        <taxon>Pseudomonadota</taxon>
        <taxon>Alphaproteobacteria</taxon>
        <taxon>Rhodospirillales</taxon>
        <taxon>Azospirillaceae</taxon>
        <taxon>Azospirillum</taxon>
    </lineage>
</organism>